<dbReference type="FunFam" id="1.10.510.10:FF:000095">
    <property type="entry name" value="protein STRUBBELIG-RECEPTOR FAMILY 8"/>
    <property type="match status" value="1"/>
</dbReference>
<dbReference type="Proteomes" id="UP000596660">
    <property type="component" value="Unplaced"/>
</dbReference>
<feature type="signal peptide" evidence="14">
    <location>
        <begin position="1"/>
        <end position="25"/>
    </location>
</feature>
<dbReference type="InterPro" id="IPR000719">
    <property type="entry name" value="Prot_kinase_dom"/>
</dbReference>
<organism evidence="16 17">
    <name type="scientific">Chenopodium quinoa</name>
    <name type="common">Quinoa</name>
    <dbReference type="NCBI Taxonomy" id="63459"/>
    <lineage>
        <taxon>Eukaryota</taxon>
        <taxon>Viridiplantae</taxon>
        <taxon>Streptophyta</taxon>
        <taxon>Embryophyta</taxon>
        <taxon>Tracheophyta</taxon>
        <taxon>Spermatophyta</taxon>
        <taxon>Magnoliopsida</taxon>
        <taxon>eudicotyledons</taxon>
        <taxon>Gunneridae</taxon>
        <taxon>Pentapetalae</taxon>
        <taxon>Caryophyllales</taxon>
        <taxon>Chenopodiaceae</taxon>
        <taxon>Chenopodioideae</taxon>
        <taxon>Atripliceae</taxon>
        <taxon>Chenopodium</taxon>
    </lineage>
</organism>
<keyword evidence="2" id="KW-0597">Phosphoprotein</keyword>
<dbReference type="SUPFAM" id="SSF52058">
    <property type="entry name" value="L domain-like"/>
    <property type="match status" value="1"/>
</dbReference>
<sequence length="642" mass="69994">MKRQSSLLELSVFLIQVAILPLICADLNSDRKALLNFIANVPHGRKLNWDVASPICTTWAGITCNTEGTRVVAVHLPGIGLVGSIPSGTIGKLDALEILSLRSNSLHGKIPTDVASLPSLQSLFLQSNNFSGSIPETLSPRLMLVDLSFNSFTGRIPPTINNLTRLMVLDLQDNMLSGPIPDLNPPRLKVLNISYNKLNGEIPYSLKKFPSSSFLGNSLCGSPLDNCSSSSPSPAPASLASPSTLPMKSKTGNRGKLKIGAIIAIVISSTFVLFLAIVICLLCCLKRRNVEDSAVDKGKEANAKKGKNQLPKEDFGSGVQTAEKNKLVFFEGCSYNFDLEDLLRASAEVLGKGSYGTAYKAILDEGIVVVVKRLKEVGIGKREFEQQMEMVSKVGQHPNLVPLRAYYFSKDEKLLVYDYMPGGSLSAVLHGYGYNGKTPLDWNSRISIALGAARGILHVHSEAGGKFIHGNIKSSNVLLTQDHEGCISDFGLPLLMNFQGITSRSIGYHAPEVIEARKASQKSDVYSFGVLLLEMLTGKAPLKTSHGQCDVIDLPRWVQSVVREEWTSEVFDVELLRCPNVEEEMVQMLQIALACVARVPDMRPRMEDVVRMIEEIRPSESEERPSSDENKSKDSNAGTPTP</sequence>
<dbReference type="GO" id="GO:0005524">
    <property type="term" value="F:ATP binding"/>
    <property type="evidence" value="ECO:0007669"/>
    <property type="project" value="UniProtKB-UniRule"/>
</dbReference>
<feature type="region of interest" description="Disordered" evidence="12">
    <location>
        <begin position="295"/>
        <end position="316"/>
    </location>
</feature>
<dbReference type="InterPro" id="IPR011009">
    <property type="entry name" value="Kinase-like_dom_sf"/>
</dbReference>
<evidence type="ECO:0000256" key="8">
    <source>
        <dbReference type="ARBA" id="ARBA00022840"/>
    </source>
</evidence>
<evidence type="ECO:0000256" key="9">
    <source>
        <dbReference type="ARBA" id="ARBA00022989"/>
    </source>
</evidence>
<evidence type="ECO:0000259" key="15">
    <source>
        <dbReference type="PROSITE" id="PS50011"/>
    </source>
</evidence>
<dbReference type="RefSeq" id="XP_021737905.1">
    <property type="nucleotide sequence ID" value="XM_021882213.1"/>
</dbReference>
<keyword evidence="5 14" id="KW-0732">Signal</keyword>
<evidence type="ECO:0000256" key="1">
    <source>
        <dbReference type="ARBA" id="ARBA00004370"/>
    </source>
</evidence>
<dbReference type="PROSITE" id="PS50011">
    <property type="entry name" value="PROTEIN_KINASE_DOM"/>
    <property type="match status" value="1"/>
</dbReference>
<accession>A0A803MJJ8</accession>
<dbReference type="Gene3D" id="1.10.510.10">
    <property type="entry name" value="Transferase(Phosphotransferase) domain 1"/>
    <property type="match status" value="1"/>
</dbReference>
<dbReference type="Pfam" id="PF08263">
    <property type="entry name" value="LRRNT_2"/>
    <property type="match status" value="1"/>
</dbReference>
<gene>
    <name evidence="16" type="primary">LOC110704432</name>
</gene>
<keyword evidence="3" id="KW-0433">Leucine-rich repeat</keyword>
<feature type="transmembrane region" description="Helical" evidence="13">
    <location>
        <begin position="259"/>
        <end position="285"/>
    </location>
</feature>
<evidence type="ECO:0000256" key="7">
    <source>
        <dbReference type="ARBA" id="ARBA00022741"/>
    </source>
</evidence>
<dbReference type="FunFam" id="3.80.10.10:FF:000234">
    <property type="entry name" value="Probable inactive receptor kinase RLK902"/>
    <property type="match status" value="1"/>
</dbReference>
<dbReference type="InterPro" id="IPR001611">
    <property type="entry name" value="Leu-rich_rpt"/>
</dbReference>
<keyword evidence="4 13" id="KW-0812">Transmembrane</keyword>
<dbReference type="AlphaFoldDB" id="A0A803MJJ8"/>
<dbReference type="RefSeq" id="XP_021737904.1">
    <property type="nucleotide sequence ID" value="XM_021882212.1"/>
</dbReference>
<dbReference type="GO" id="GO:0004672">
    <property type="term" value="F:protein kinase activity"/>
    <property type="evidence" value="ECO:0007669"/>
    <property type="project" value="InterPro"/>
</dbReference>
<dbReference type="SUPFAM" id="SSF56112">
    <property type="entry name" value="Protein kinase-like (PK-like)"/>
    <property type="match status" value="1"/>
</dbReference>
<dbReference type="SMR" id="A0A803MJJ8"/>
<dbReference type="InterPro" id="IPR050994">
    <property type="entry name" value="At_inactive_RLKs"/>
</dbReference>
<keyword evidence="9 13" id="KW-1133">Transmembrane helix</keyword>
<evidence type="ECO:0000256" key="10">
    <source>
        <dbReference type="ARBA" id="ARBA00023136"/>
    </source>
</evidence>
<feature type="binding site" evidence="11">
    <location>
        <position position="372"/>
    </location>
    <ligand>
        <name>ATP</name>
        <dbReference type="ChEBI" id="CHEBI:30616"/>
    </ligand>
</feature>
<feature type="domain" description="Protein kinase" evidence="15">
    <location>
        <begin position="344"/>
        <end position="616"/>
    </location>
</feature>
<evidence type="ECO:0000313" key="17">
    <source>
        <dbReference type="Proteomes" id="UP000596660"/>
    </source>
</evidence>
<evidence type="ECO:0000256" key="11">
    <source>
        <dbReference type="PROSITE-ProRule" id="PRU10141"/>
    </source>
</evidence>
<keyword evidence="6" id="KW-0677">Repeat</keyword>
<evidence type="ECO:0000256" key="13">
    <source>
        <dbReference type="SAM" id="Phobius"/>
    </source>
</evidence>
<dbReference type="GeneID" id="110704432"/>
<proteinExistence type="predicted"/>
<dbReference type="PROSITE" id="PS00107">
    <property type="entry name" value="PROTEIN_KINASE_ATP"/>
    <property type="match status" value="1"/>
</dbReference>
<evidence type="ECO:0000313" key="16">
    <source>
        <dbReference type="EnsemblPlants" id="AUR62030581-RA:cds"/>
    </source>
</evidence>
<dbReference type="OrthoDB" id="69842at2759"/>
<dbReference type="Pfam" id="PF13855">
    <property type="entry name" value="LRR_8"/>
    <property type="match status" value="1"/>
</dbReference>
<dbReference type="Gene3D" id="3.30.200.20">
    <property type="entry name" value="Phosphorylase Kinase, domain 1"/>
    <property type="match status" value="1"/>
</dbReference>
<evidence type="ECO:0000256" key="3">
    <source>
        <dbReference type="ARBA" id="ARBA00022614"/>
    </source>
</evidence>
<evidence type="ECO:0000256" key="5">
    <source>
        <dbReference type="ARBA" id="ARBA00022729"/>
    </source>
</evidence>
<dbReference type="CDD" id="cd14066">
    <property type="entry name" value="STKc_IRAK"/>
    <property type="match status" value="1"/>
</dbReference>
<evidence type="ECO:0000256" key="2">
    <source>
        <dbReference type="ARBA" id="ARBA00022553"/>
    </source>
</evidence>
<evidence type="ECO:0000256" key="6">
    <source>
        <dbReference type="ARBA" id="ARBA00022737"/>
    </source>
</evidence>
<evidence type="ECO:0000256" key="4">
    <source>
        <dbReference type="ARBA" id="ARBA00022692"/>
    </source>
</evidence>
<dbReference type="GO" id="GO:0016020">
    <property type="term" value="C:membrane"/>
    <property type="evidence" value="ECO:0007669"/>
    <property type="project" value="UniProtKB-SubCell"/>
</dbReference>
<dbReference type="Pfam" id="PF00560">
    <property type="entry name" value="LRR_1"/>
    <property type="match status" value="2"/>
</dbReference>
<dbReference type="Gene3D" id="3.80.10.10">
    <property type="entry name" value="Ribonuclease Inhibitor"/>
    <property type="match status" value="2"/>
</dbReference>
<dbReference type="OMA" id="CKSWAGI"/>
<protein>
    <recommendedName>
        <fullName evidence="15">Protein kinase domain-containing protein</fullName>
    </recommendedName>
</protein>
<dbReference type="InterPro" id="IPR001245">
    <property type="entry name" value="Ser-Thr/Tyr_kinase_cat_dom"/>
</dbReference>
<keyword evidence="10 13" id="KW-0472">Membrane</keyword>
<dbReference type="InterPro" id="IPR013210">
    <property type="entry name" value="LRR_N_plant-typ"/>
</dbReference>
<feature type="compositionally biased region" description="Basic and acidic residues" evidence="12">
    <location>
        <begin position="614"/>
        <end position="634"/>
    </location>
</feature>
<dbReference type="InterPro" id="IPR017441">
    <property type="entry name" value="Protein_kinase_ATP_BS"/>
</dbReference>
<dbReference type="FunFam" id="3.30.200.20:FF:000307">
    <property type="entry name" value="pollen receptor-like kinase 1"/>
    <property type="match status" value="1"/>
</dbReference>
<evidence type="ECO:0000256" key="14">
    <source>
        <dbReference type="SAM" id="SignalP"/>
    </source>
</evidence>
<feature type="chain" id="PRO_5030734470" description="Protein kinase domain-containing protein" evidence="14">
    <location>
        <begin position="26"/>
        <end position="642"/>
    </location>
</feature>
<comment type="subcellular location">
    <subcellularLocation>
        <location evidence="1">Membrane</location>
    </subcellularLocation>
</comment>
<keyword evidence="17" id="KW-1185">Reference proteome</keyword>
<keyword evidence="8 11" id="KW-0067">ATP-binding</keyword>
<dbReference type="Pfam" id="PF07714">
    <property type="entry name" value="PK_Tyr_Ser-Thr"/>
    <property type="match status" value="1"/>
</dbReference>
<dbReference type="RefSeq" id="XP_021737906.1">
    <property type="nucleotide sequence ID" value="XM_021882214.1"/>
</dbReference>
<dbReference type="KEGG" id="cqi:110704432"/>
<evidence type="ECO:0000256" key="12">
    <source>
        <dbReference type="SAM" id="MobiDB-lite"/>
    </source>
</evidence>
<name>A0A803MJJ8_CHEQI</name>
<keyword evidence="7 11" id="KW-0547">Nucleotide-binding</keyword>
<dbReference type="EnsemblPlants" id="AUR62030581-RA">
    <property type="protein sequence ID" value="AUR62030581-RA:cds"/>
    <property type="gene ID" value="AUR62030581"/>
</dbReference>
<dbReference type="PANTHER" id="PTHR48010:SF59">
    <property type="entry name" value="PROTEIN KINASE DOMAIN-CONTAINING PROTEIN"/>
    <property type="match status" value="1"/>
</dbReference>
<reference evidence="16" key="2">
    <citation type="submission" date="2021-03" db="UniProtKB">
        <authorList>
            <consortium name="EnsemblPlants"/>
        </authorList>
    </citation>
    <scope>IDENTIFICATION</scope>
</reference>
<dbReference type="InterPro" id="IPR032675">
    <property type="entry name" value="LRR_dom_sf"/>
</dbReference>
<dbReference type="PANTHER" id="PTHR48010">
    <property type="entry name" value="OS05G0588300 PROTEIN"/>
    <property type="match status" value="1"/>
</dbReference>
<reference evidence="16" key="1">
    <citation type="journal article" date="2017" name="Nature">
        <title>The genome of Chenopodium quinoa.</title>
        <authorList>
            <person name="Jarvis D.E."/>
            <person name="Ho Y.S."/>
            <person name="Lightfoot D.J."/>
            <person name="Schmoeckel S.M."/>
            <person name="Li B."/>
            <person name="Borm T.J.A."/>
            <person name="Ohyanagi H."/>
            <person name="Mineta K."/>
            <person name="Michell C.T."/>
            <person name="Saber N."/>
            <person name="Kharbatia N.M."/>
            <person name="Rupper R.R."/>
            <person name="Sharp A.R."/>
            <person name="Dally N."/>
            <person name="Boughton B.A."/>
            <person name="Woo Y.H."/>
            <person name="Gao G."/>
            <person name="Schijlen E.G.W.M."/>
            <person name="Guo X."/>
            <person name="Momin A.A."/>
            <person name="Negrao S."/>
            <person name="Al-Babili S."/>
            <person name="Gehring C."/>
            <person name="Roessner U."/>
            <person name="Jung C."/>
            <person name="Murphy K."/>
            <person name="Arold S.T."/>
            <person name="Gojobori T."/>
            <person name="van der Linden C.G."/>
            <person name="van Loo E.N."/>
            <person name="Jellen E.N."/>
            <person name="Maughan P.J."/>
            <person name="Tester M."/>
        </authorList>
    </citation>
    <scope>NUCLEOTIDE SEQUENCE [LARGE SCALE GENOMIC DNA]</scope>
    <source>
        <strain evidence="16">cv. PI 614886</strain>
    </source>
</reference>
<dbReference type="Gramene" id="AUR62030581-RA">
    <property type="protein sequence ID" value="AUR62030581-RA:cds"/>
    <property type="gene ID" value="AUR62030581"/>
</dbReference>
<feature type="region of interest" description="Disordered" evidence="12">
    <location>
        <begin position="614"/>
        <end position="642"/>
    </location>
</feature>